<feature type="domain" description="Opacity-associated protein A-like N-terminal" evidence="4">
    <location>
        <begin position="178"/>
        <end position="209"/>
    </location>
</feature>
<evidence type="ECO:0000259" key="4">
    <source>
        <dbReference type="Pfam" id="PF08525"/>
    </source>
</evidence>
<proteinExistence type="predicted"/>
<dbReference type="NCBIfam" id="NF033909">
    <property type="entry name" value="opacity_OapA"/>
    <property type="match status" value="1"/>
</dbReference>
<protein>
    <submittedName>
        <fullName evidence="5">Opacity-associated protein OapA</fullName>
    </submittedName>
</protein>
<evidence type="ECO:0000256" key="1">
    <source>
        <dbReference type="SAM" id="MobiDB-lite"/>
    </source>
</evidence>
<reference evidence="5 6" key="1">
    <citation type="submission" date="2012-03" db="EMBL/GenBank/DDBJ databases">
        <authorList>
            <person name="Harkins D.M."/>
            <person name="Madupu R."/>
            <person name="Durkin A.S."/>
            <person name="Torralba M."/>
            <person name="Methe B."/>
            <person name="Sutton G.G."/>
            <person name="Nelson K.E."/>
        </authorList>
    </citation>
    <scope>NUCLEOTIDE SEQUENCE [LARGE SCALE GENOMIC DNA]</scope>
    <source>
        <strain evidence="5 6">CCUG 2042</strain>
    </source>
</reference>
<dbReference type="Proteomes" id="UP000006457">
    <property type="component" value="Unassembled WGS sequence"/>
</dbReference>
<feature type="region of interest" description="Disordered" evidence="1">
    <location>
        <begin position="1"/>
        <end position="25"/>
    </location>
</feature>
<comment type="caution">
    <text evidence="5">The sequence shown here is derived from an EMBL/GenBank/DDBJ whole genome shotgun (WGS) entry which is preliminary data.</text>
</comment>
<gene>
    <name evidence="5" type="primary">oapA</name>
    <name evidence="5" type="ORF">HMPREF1052_1891</name>
</gene>
<dbReference type="RefSeq" id="WP_005758701.1">
    <property type="nucleotide sequence ID" value="NZ_AJSX01000006.1"/>
</dbReference>
<dbReference type="GO" id="GO:0042834">
    <property type="term" value="F:peptidoglycan binding"/>
    <property type="evidence" value="ECO:0007669"/>
    <property type="project" value="InterPro"/>
</dbReference>
<feature type="compositionally biased region" description="Low complexity" evidence="1">
    <location>
        <begin position="362"/>
        <end position="378"/>
    </location>
</feature>
<feature type="transmembrane region" description="Helical" evidence="2">
    <location>
        <begin position="189"/>
        <end position="206"/>
    </location>
</feature>
<keyword evidence="2" id="KW-1133">Transmembrane helix</keyword>
<keyword evidence="6" id="KW-1185">Reference proteome</keyword>
<evidence type="ECO:0000256" key="2">
    <source>
        <dbReference type="SAM" id="Phobius"/>
    </source>
</evidence>
<feature type="compositionally biased region" description="Low complexity" evidence="1">
    <location>
        <begin position="260"/>
        <end position="271"/>
    </location>
</feature>
<name>I3DIU7_9PAST</name>
<dbReference type="Pfam" id="PF08525">
    <property type="entry name" value="OapA_N"/>
    <property type="match status" value="1"/>
</dbReference>
<dbReference type="Gene3D" id="3.10.450.350">
    <property type="match status" value="1"/>
</dbReference>
<sequence>MDRTPENNPSSENPSQKELDLGINQIEPVTPKKVYTSETSIFDKAKGGFKGIFAKKENLSPNQFAVRKEPTFGEPSSMNPATSNIKVEKAIEETVVKVENSSTSIGNESNTTAHEIKSEFIASTETLKSNVEPIRTEPNTEIPKAQSTLSEASPTNQPQHLSDNTEKAKIKNPEDWKVMQKLPRKHRRLVIAIVVALLALLALLWLKPSSDTVQDFQTGGNNNLPIEFQPLDQNQPVENADANNVVATQDGAAPVDASQAATPAPETTNAPQMPTTQSTPIASQITAEPVKPVTTEAPKAIEKVKPQEQVKTKSVEKAKTVEVTKVKPTEKTKVVEQVKAKPAEKPQNSATNKPMVTEAKPATTSSASTKITQSTSQKTLTIPQGTSLMQVFRDNNLNISDVNAMTKANGANGALSGFKPGDKVQVSLNPQGRVSTMRLSNGATFTRQADGTYQYKK</sequence>
<feature type="compositionally biased region" description="Basic and acidic residues" evidence="1">
    <location>
        <begin position="163"/>
        <end position="172"/>
    </location>
</feature>
<dbReference type="InterPro" id="IPR013731">
    <property type="entry name" value="OapA_N"/>
</dbReference>
<feature type="region of interest" description="Disordered" evidence="1">
    <location>
        <begin position="336"/>
        <end position="378"/>
    </location>
</feature>
<feature type="region of interest" description="Disordered" evidence="1">
    <location>
        <begin position="134"/>
        <end position="172"/>
    </location>
</feature>
<feature type="compositionally biased region" description="Polar residues" evidence="1">
    <location>
        <begin position="145"/>
        <end position="162"/>
    </location>
</feature>
<evidence type="ECO:0000313" key="5">
    <source>
        <dbReference type="EMBL" id="EIJ71640.1"/>
    </source>
</evidence>
<feature type="domain" description="Opacity-associated protein A LysM-like" evidence="3">
    <location>
        <begin position="377"/>
        <end position="457"/>
    </location>
</feature>
<dbReference type="Pfam" id="PF04225">
    <property type="entry name" value="LysM_OapA"/>
    <property type="match status" value="1"/>
</dbReference>
<dbReference type="AlphaFoldDB" id="I3DIU7"/>
<dbReference type="InterPro" id="IPR007340">
    <property type="entry name" value="LysM_Opacity-associatedA"/>
</dbReference>
<dbReference type="EMBL" id="AJSX01000006">
    <property type="protein sequence ID" value="EIJ71640.1"/>
    <property type="molecule type" value="Genomic_DNA"/>
</dbReference>
<evidence type="ECO:0000259" key="3">
    <source>
        <dbReference type="Pfam" id="PF04225"/>
    </source>
</evidence>
<dbReference type="eggNOG" id="COG3061">
    <property type="taxonomic scope" value="Bacteria"/>
</dbReference>
<accession>I3DIU7</accession>
<feature type="region of interest" description="Disordered" evidence="1">
    <location>
        <begin position="253"/>
        <end position="287"/>
    </location>
</feature>
<evidence type="ECO:0000313" key="6">
    <source>
        <dbReference type="Proteomes" id="UP000006457"/>
    </source>
</evidence>
<keyword evidence="2" id="KW-0812">Transmembrane</keyword>
<feature type="compositionally biased region" description="Polar residues" evidence="1">
    <location>
        <begin position="1"/>
        <end position="14"/>
    </location>
</feature>
<organism evidence="5 6">
    <name type="scientific">Pasteurella bettyae CCUG 2042</name>
    <dbReference type="NCBI Taxonomy" id="1095749"/>
    <lineage>
        <taxon>Bacteria</taxon>
        <taxon>Pseudomonadati</taxon>
        <taxon>Pseudomonadota</taxon>
        <taxon>Gammaproteobacteria</taxon>
        <taxon>Pasteurellales</taxon>
        <taxon>Pasteurellaceae</taxon>
        <taxon>Pasteurella</taxon>
    </lineage>
</organism>
<feature type="compositionally biased region" description="Polar residues" evidence="1">
    <location>
        <begin position="272"/>
        <end position="286"/>
    </location>
</feature>
<keyword evidence="2" id="KW-0472">Membrane</keyword>
<dbReference type="PATRIC" id="fig|1095749.3.peg.214"/>